<reference evidence="3" key="1">
    <citation type="submission" date="2016-04" db="EMBL/GenBank/DDBJ databases">
        <title>Cephalotus genome sequencing.</title>
        <authorList>
            <person name="Fukushima K."/>
            <person name="Hasebe M."/>
            <person name="Fang X."/>
        </authorList>
    </citation>
    <scope>NUCLEOTIDE SEQUENCE [LARGE SCALE GENOMIC DNA]</scope>
    <source>
        <strain evidence="3">cv. St1</strain>
    </source>
</reference>
<dbReference type="Proteomes" id="UP000187406">
    <property type="component" value="Unassembled WGS sequence"/>
</dbReference>
<keyword evidence="3" id="KW-1185">Reference proteome</keyword>
<dbReference type="InterPro" id="IPR056648">
    <property type="entry name" value="DUF7746"/>
</dbReference>
<evidence type="ECO:0000313" key="3">
    <source>
        <dbReference type="Proteomes" id="UP000187406"/>
    </source>
</evidence>
<sequence length="129" mass="15122">MNEYHIINKLQEMTMVSNAYKIKNASGKVVTNLLIARFTGQLKRWWENVLTIQQQTDILESIQINEIGEQILNLDNEPIKRIQTLKDKIITNLCSGLSDAFWHRKRHMVSLPYEKDFSEQNIPTRARPI</sequence>
<organism evidence="2 3">
    <name type="scientific">Cephalotus follicularis</name>
    <name type="common">Albany pitcher plant</name>
    <dbReference type="NCBI Taxonomy" id="3775"/>
    <lineage>
        <taxon>Eukaryota</taxon>
        <taxon>Viridiplantae</taxon>
        <taxon>Streptophyta</taxon>
        <taxon>Embryophyta</taxon>
        <taxon>Tracheophyta</taxon>
        <taxon>Spermatophyta</taxon>
        <taxon>Magnoliopsida</taxon>
        <taxon>eudicotyledons</taxon>
        <taxon>Gunneridae</taxon>
        <taxon>Pentapetalae</taxon>
        <taxon>rosids</taxon>
        <taxon>fabids</taxon>
        <taxon>Oxalidales</taxon>
        <taxon>Cephalotaceae</taxon>
        <taxon>Cephalotus</taxon>
    </lineage>
</organism>
<evidence type="ECO:0000259" key="1">
    <source>
        <dbReference type="Pfam" id="PF24925"/>
    </source>
</evidence>
<protein>
    <recommendedName>
        <fullName evidence="1">DUF7746 domain-containing protein</fullName>
    </recommendedName>
</protein>
<dbReference type="Pfam" id="PF24925">
    <property type="entry name" value="DUF7746"/>
    <property type="match status" value="1"/>
</dbReference>
<dbReference type="EMBL" id="BDDD01000494">
    <property type="protein sequence ID" value="GAV66705.1"/>
    <property type="molecule type" value="Genomic_DNA"/>
</dbReference>
<dbReference type="AlphaFoldDB" id="A0A1Q3BFK6"/>
<dbReference type="InParanoid" id="A0A1Q3BFK6"/>
<evidence type="ECO:0000313" key="2">
    <source>
        <dbReference type="EMBL" id="GAV66705.1"/>
    </source>
</evidence>
<dbReference type="OrthoDB" id="1735266at2759"/>
<gene>
    <name evidence="2" type="ORF">CFOL_v3_10215</name>
</gene>
<dbReference type="PANTHER" id="PTHR33054">
    <property type="entry name" value="CCHC-TYPE DOMAIN-CONTAINING PROTEIN"/>
    <property type="match status" value="1"/>
</dbReference>
<feature type="domain" description="DUF7746" evidence="1">
    <location>
        <begin position="1"/>
        <end position="64"/>
    </location>
</feature>
<name>A0A1Q3BFK6_CEPFO</name>
<comment type="caution">
    <text evidence="2">The sequence shown here is derived from an EMBL/GenBank/DDBJ whole genome shotgun (WGS) entry which is preliminary data.</text>
</comment>
<accession>A0A1Q3BFK6</accession>
<proteinExistence type="predicted"/>